<protein>
    <submittedName>
        <fullName evidence="1">(northern house mosquito) hypothetical protein</fullName>
    </submittedName>
</protein>
<sequence>MASGHLREGVVVLPGHPLVVVAFLCRVLRGLPAKIGGHGSLRVVHGRFRDLVDPHDLLRAEEVSAHRCHGLVDSRDLVPHVRLLEDGLDPLLHVGDLLLVLADDRLLLPHGRGFRAHLPDVQTRPRLVAVGPGPLPHLDGPLLVLVAVRLLQLHCWVLLGPVPEGPARLRLVVVAHFRLQRSLSVDRLQSHRLRCPRVCPGWHLLIASTRR</sequence>
<dbReference type="EMBL" id="HBUE01282828">
    <property type="protein sequence ID" value="CAG6569957.1"/>
    <property type="molecule type" value="Transcribed_RNA"/>
</dbReference>
<name>A0A8D8DT38_CULPI</name>
<reference evidence="1" key="1">
    <citation type="submission" date="2021-05" db="EMBL/GenBank/DDBJ databases">
        <authorList>
            <person name="Alioto T."/>
            <person name="Alioto T."/>
            <person name="Gomez Garrido J."/>
        </authorList>
    </citation>
    <scope>NUCLEOTIDE SEQUENCE</scope>
</reference>
<proteinExistence type="predicted"/>
<organism evidence="1">
    <name type="scientific">Culex pipiens</name>
    <name type="common">House mosquito</name>
    <dbReference type="NCBI Taxonomy" id="7175"/>
    <lineage>
        <taxon>Eukaryota</taxon>
        <taxon>Metazoa</taxon>
        <taxon>Ecdysozoa</taxon>
        <taxon>Arthropoda</taxon>
        <taxon>Hexapoda</taxon>
        <taxon>Insecta</taxon>
        <taxon>Pterygota</taxon>
        <taxon>Neoptera</taxon>
        <taxon>Endopterygota</taxon>
        <taxon>Diptera</taxon>
        <taxon>Nematocera</taxon>
        <taxon>Culicoidea</taxon>
        <taxon>Culicidae</taxon>
        <taxon>Culicinae</taxon>
        <taxon>Culicini</taxon>
        <taxon>Culex</taxon>
        <taxon>Culex</taxon>
    </lineage>
</organism>
<dbReference type="AlphaFoldDB" id="A0A8D8DT38"/>
<evidence type="ECO:0000313" key="1">
    <source>
        <dbReference type="EMBL" id="CAG6518424.1"/>
    </source>
</evidence>
<dbReference type="EMBL" id="HBUE01177305">
    <property type="protein sequence ID" value="CAG6518424.1"/>
    <property type="molecule type" value="Transcribed_RNA"/>
</dbReference>
<accession>A0A8D8DT38</accession>